<organism evidence="12 13">
    <name type="scientific">Thermofilum pendens (strain DSM 2475 / Hrk 5)</name>
    <dbReference type="NCBI Taxonomy" id="368408"/>
    <lineage>
        <taxon>Archaea</taxon>
        <taxon>Thermoproteota</taxon>
        <taxon>Thermoprotei</taxon>
        <taxon>Thermofilales</taxon>
        <taxon>Thermofilaceae</taxon>
        <taxon>Thermofilum</taxon>
    </lineage>
</organism>
<evidence type="ECO:0000256" key="8">
    <source>
        <dbReference type="ARBA" id="ARBA00023136"/>
    </source>
</evidence>
<name>A1RZ29_THEPD</name>
<proteinExistence type="inferred from homology"/>
<evidence type="ECO:0000259" key="11">
    <source>
        <dbReference type="PROSITE" id="PS50928"/>
    </source>
</evidence>
<dbReference type="EMBL" id="CP000505">
    <property type="protein sequence ID" value="ABL78459.1"/>
    <property type="molecule type" value="Genomic_DNA"/>
</dbReference>
<dbReference type="KEGG" id="tpe:Tpen_1059"/>
<dbReference type="GO" id="GO:0005315">
    <property type="term" value="F:phosphate transmembrane transporter activity"/>
    <property type="evidence" value="ECO:0007669"/>
    <property type="project" value="InterPro"/>
</dbReference>
<comment type="function">
    <text evidence="10">Part of the binding-protein-dependent transport system for phosphate; probably responsible for the translocation of the substrate across the membrane.</text>
</comment>
<evidence type="ECO:0000256" key="1">
    <source>
        <dbReference type="ARBA" id="ARBA00004651"/>
    </source>
</evidence>
<dbReference type="PROSITE" id="PS50928">
    <property type="entry name" value="ABC_TM1"/>
    <property type="match status" value="1"/>
</dbReference>
<comment type="caution">
    <text evidence="10">Lacks conserved residue(s) required for the propagation of feature annotation.</text>
</comment>
<dbReference type="InterPro" id="IPR051124">
    <property type="entry name" value="Phosphate_Transport_Permease"/>
</dbReference>
<keyword evidence="6 9" id="KW-0812">Transmembrane</keyword>
<evidence type="ECO:0000256" key="5">
    <source>
        <dbReference type="ARBA" id="ARBA00022592"/>
    </source>
</evidence>
<evidence type="ECO:0000256" key="9">
    <source>
        <dbReference type="RuleBase" id="RU363032"/>
    </source>
</evidence>
<dbReference type="InterPro" id="IPR011864">
    <property type="entry name" value="Phosphate_PstC"/>
</dbReference>
<evidence type="ECO:0000313" key="13">
    <source>
        <dbReference type="Proteomes" id="UP000000641"/>
    </source>
</evidence>
<keyword evidence="3 9" id="KW-0813">Transport</keyword>
<gene>
    <name evidence="12" type="ordered locus">Tpen_1059</name>
</gene>
<dbReference type="CDD" id="cd06261">
    <property type="entry name" value="TM_PBP2"/>
    <property type="match status" value="1"/>
</dbReference>
<dbReference type="Proteomes" id="UP000000641">
    <property type="component" value="Chromosome"/>
</dbReference>
<dbReference type="Gene3D" id="1.10.3720.10">
    <property type="entry name" value="MetI-like"/>
    <property type="match status" value="1"/>
</dbReference>
<evidence type="ECO:0000256" key="10">
    <source>
        <dbReference type="RuleBase" id="RU363054"/>
    </source>
</evidence>
<comment type="similarity">
    <text evidence="2 10">Belongs to the binding-protein-dependent transport system permease family. CysTW subfamily.</text>
</comment>
<dbReference type="GeneID" id="4601445"/>
<dbReference type="Pfam" id="PF00528">
    <property type="entry name" value="BPD_transp_1"/>
    <property type="match status" value="1"/>
</dbReference>
<keyword evidence="7 9" id="KW-1133">Transmembrane helix</keyword>
<evidence type="ECO:0000313" key="12">
    <source>
        <dbReference type="EMBL" id="ABL78459.1"/>
    </source>
</evidence>
<dbReference type="InterPro" id="IPR035906">
    <property type="entry name" value="MetI-like_sf"/>
</dbReference>
<accession>A1RZ29</accession>
<keyword evidence="4 10" id="KW-1003">Cell membrane</keyword>
<dbReference type="NCBIfam" id="TIGR02138">
    <property type="entry name" value="phosphate_pstC"/>
    <property type="match status" value="1"/>
</dbReference>
<feature type="transmembrane region" description="Helical" evidence="9">
    <location>
        <begin position="59"/>
        <end position="85"/>
    </location>
</feature>
<dbReference type="InterPro" id="IPR000515">
    <property type="entry name" value="MetI-like"/>
</dbReference>
<dbReference type="GO" id="GO:0005886">
    <property type="term" value="C:plasma membrane"/>
    <property type="evidence" value="ECO:0007669"/>
    <property type="project" value="UniProtKB-SubCell"/>
</dbReference>
<reference evidence="13" key="1">
    <citation type="journal article" date="2008" name="J. Bacteriol.">
        <title>Genome sequence of Thermofilum pendens reveals an exceptional loss of biosynthetic pathways without genome reduction.</title>
        <authorList>
            <person name="Anderson I."/>
            <person name="Rodriguez J."/>
            <person name="Susanti D."/>
            <person name="Porat I."/>
            <person name="Reich C."/>
            <person name="Ulrich L.E."/>
            <person name="Elkins J.G."/>
            <person name="Mavromatis K."/>
            <person name="Lykidis A."/>
            <person name="Kim E."/>
            <person name="Thompson L.S."/>
            <person name="Nolan M."/>
            <person name="Land M."/>
            <person name="Copeland A."/>
            <person name="Lapidus A."/>
            <person name="Lucas S."/>
            <person name="Detter C."/>
            <person name="Zhulin I.B."/>
            <person name="Olsen G.J."/>
            <person name="Whitman W."/>
            <person name="Mukhopadhyay B."/>
            <person name="Bristow J."/>
            <person name="Kyrpides N."/>
        </authorList>
    </citation>
    <scope>NUCLEOTIDE SEQUENCE [LARGE SCALE GENOMIC DNA]</scope>
    <source>
        <strain evidence="13">DSM 2475 / Hrk 5</strain>
    </source>
</reference>
<dbReference type="SUPFAM" id="SSF161098">
    <property type="entry name" value="MetI-like"/>
    <property type="match status" value="1"/>
</dbReference>
<dbReference type="PANTHER" id="PTHR30425:SF1">
    <property type="entry name" value="PHOSPHATE TRANSPORT SYSTEM PERMEASE PROTEIN PSTC"/>
    <property type="match status" value="1"/>
</dbReference>
<dbReference type="HOGENOM" id="CLU_033621_1_3_2"/>
<dbReference type="PANTHER" id="PTHR30425">
    <property type="entry name" value="PHOSPHATE TRANSPORT SYSTEM PERMEASE PROTEIN PST"/>
    <property type="match status" value="1"/>
</dbReference>
<feature type="transmembrane region" description="Helical" evidence="9">
    <location>
        <begin position="147"/>
        <end position="173"/>
    </location>
</feature>
<feature type="transmembrane region" description="Helical" evidence="9">
    <location>
        <begin position="106"/>
        <end position="127"/>
    </location>
</feature>
<evidence type="ECO:0000256" key="6">
    <source>
        <dbReference type="ARBA" id="ARBA00022692"/>
    </source>
</evidence>
<comment type="subcellular location">
    <subcellularLocation>
        <location evidence="1 9">Cell membrane</location>
        <topology evidence="1 9">Multi-pass membrane protein</topology>
    </subcellularLocation>
</comment>
<dbReference type="AlphaFoldDB" id="A1RZ29"/>
<dbReference type="STRING" id="368408.Tpen_1059"/>
<evidence type="ECO:0000256" key="7">
    <source>
        <dbReference type="ARBA" id="ARBA00022989"/>
    </source>
</evidence>
<evidence type="ECO:0000256" key="2">
    <source>
        <dbReference type="ARBA" id="ARBA00007069"/>
    </source>
</evidence>
<feature type="transmembrane region" description="Helical" evidence="9">
    <location>
        <begin position="262"/>
        <end position="282"/>
    </location>
</feature>
<keyword evidence="8 9" id="KW-0472">Membrane</keyword>
<dbReference type="GO" id="GO:0006817">
    <property type="term" value="P:phosphate ion transport"/>
    <property type="evidence" value="ECO:0007669"/>
    <property type="project" value="UniProtKB-KW"/>
</dbReference>
<evidence type="ECO:0000256" key="4">
    <source>
        <dbReference type="ARBA" id="ARBA00022475"/>
    </source>
</evidence>
<feature type="transmembrane region" description="Helical" evidence="9">
    <location>
        <begin position="194"/>
        <end position="215"/>
    </location>
</feature>
<sequence length="298" mass="31336">MELDALRLVLAPVALVLLLAVGSMVVVLARESIPVLAREGLAILTSNAWRPSEDPSEELYGVAVPVLGSLYTAALALALVALFSLSLTVFVEEVAPRPLRAALEEALNVAASVPTVVYGLWGLSTVVPAVRWLGRTLGMEGVSGPSILSASIVLATMITPYAAAMMLVAYKSVPLAYVEAVTSLGATRVERARIILGMIRGFFAASLLIGFGRAVGETTAVSMVVGNVYNLSPNVFEPSYTVTSLIANQFGMAYYYRYLPSALYFAALLLLAVSSIATYAGLRLASRAGLPAHRGGGR</sequence>
<dbReference type="EnsemblBacteria" id="ABL78459">
    <property type="protein sequence ID" value="ABL78459"/>
    <property type="gene ID" value="Tpen_1059"/>
</dbReference>
<protein>
    <recommendedName>
        <fullName evidence="10">Phosphate transport system permease protein</fullName>
    </recommendedName>
</protein>
<feature type="domain" description="ABC transmembrane type-1" evidence="11">
    <location>
        <begin position="66"/>
        <end position="281"/>
    </location>
</feature>
<dbReference type="RefSeq" id="WP_011752724.1">
    <property type="nucleotide sequence ID" value="NC_008698.1"/>
</dbReference>
<evidence type="ECO:0000256" key="3">
    <source>
        <dbReference type="ARBA" id="ARBA00022448"/>
    </source>
</evidence>
<dbReference type="OrthoDB" id="338493at2157"/>
<keyword evidence="5 10" id="KW-0592">Phosphate transport</keyword>
<keyword evidence="13" id="KW-1185">Reference proteome</keyword>
<dbReference type="eggNOG" id="arCOG00167">
    <property type="taxonomic scope" value="Archaea"/>
</dbReference>